<proteinExistence type="inferred from homology"/>
<evidence type="ECO:0000256" key="5">
    <source>
        <dbReference type="ARBA" id="ARBA00023004"/>
    </source>
</evidence>
<gene>
    <name evidence="6" type="ORF">CCMP2556_LOCUS38842</name>
</gene>
<comment type="caution">
    <text evidence="6">The sequence shown here is derived from an EMBL/GenBank/DDBJ whole genome shotgun (WGS) entry which is preliminary data.</text>
</comment>
<reference evidence="6 7" key="1">
    <citation type="submission" date="2024-02" db="EMBL/GenBank/DDBJ databases">
        <authorList>
            <person name="Chen Y."/>
            <person name="Shah S."/>
            <person name="Dougan E. K."/>
            <person name="Thang M."/>
            <person name="Chan C."/>
        </authorList>
    </citation>
    <scope>NUCLEOTIDE SEQUENCE [LARGE SCALE GENOMIC DNA]</scope>
</reference>
<evidence type="ECO:0000256" key="4">
    <source>
        <dbReference type="ARBA" id="ARBA00023002"/>
    </source>
</evidence>
<keyword evidence="7" id="KW-1185">Reference proteome</keyword>
<dbReference type="InterPro" id="IPR004294">
    <property type="entry name" value="Carotenoid_Oase"/>
</dbReference>
<accession>A0ABP0PTA2</accession>
<evidence type="ECO:0000256" key="2">
    <source>
        <dbReference type="ARBA" id="ARBA00006787"/>
    </source>
</evidence>
<dbReference type="PANTHER" id="PTHR10543">
    <property type="entry name" value="BETA-CAROTENE DIOXYGENASE"/>
    <property type="match status" value="1"/>
</dbReference>
<evidence type="ECO:0000256" key="1">
    <source>
        <dbReference type="ARBA" id="ARBA00001954"/>
    </source>
</evidence>
<evidence type="ECO:0000313" key="6">
    <source>
        <dbReference type="EMBL" id="CAK9078786.1"/>
    </source>
</evidence>
<keyword evidence="5" id="KW-0408">Iron</keyword>
<keyword evidence="3" id="KW-0479">Metal-binding</keyword>
<dbReference type="EMBL" id="CAXAMN010023584">
    <property type="protein sequence ID" value="CAK9078786.1"/>
    <property type="molecule type" value="Genomic_DNA"/>
</dbReference>
<dbReference type="Proteomes" id="UP001642484">
    <property type="component" value="Unassembled WGS sequence"/>
</dbReference>
<protein>
    <recommendedName>
        <fullName evidence="8">Dioxygenase</fullName>
    </recommendedName>
</protein>
<organism evidence="6 7">
    <name type="scientific">Durusdinium trenchii</name>
    <dbReference type="NCBI Taxonomy" id="1381693"/>
    <lineage>
        <taxon>Eukaryota</taxon>
        <taxon>Sar</taxon>
        <taxon>Alveolata</taxon>
        <taxon>Dinophyceae</taxon>
        <taxon>Suessiales</taxon>
        <taxon>Symbiodiniaceae</taxon>
        <taxon>Durusdinium</taxon>
    </lineage>
</organism>
<comment type="similarity">
    <text evidence="2">Belongs to the carotenoid oxygenase family.</text>
</comment>
<name>A0ABP0PTA2_9DINO</name>
<evidence type="ECO:0008006" key="8">
    <source>
        <dbReference type="Google" id="ProtNLM"/>
    </source>
</evidence>
<keyword evidence="4" id="KW-0560">Oxidoreductase</keyword>
<sequence>MHRVVIDVAAKKVKIEEVEGAREHCTEFPRIRDDRVGKKVRYGYSGMQVAEGDFDFRGLLKWDFVERKLCGVINYPQGVVGGEPVFLPKASGQDDEGYIALLLWNEKTSESTFAVYDGQSFSAVPLCEWTVHRRVPLGFHAAWITEAQCRGRPADRPIRSGITGGAQWAIGGFVLGACCFRRFEERSRLKKDPGSTWRIWGVPPDTRTSSFFNQSVPWIGSRLTFQDSQETETGPQVVNLHGRTENQRVLVMIMSFWKKALPTPRGSSSSAFGRTWFRAGEWRRVELACSGVTPKKRSKP</sequence>
<evidence type="ECO:0000256" key="3">
    <source>
        <dbReference type="ARBA" id="ARBA00022723"/>
    </source>
</evidence>
<evidence type="ECO:0000313" key="7">
    <source>
        <dbReference type="Proteomes" id="UP001642484"/>
    </source>
</evidence>
<comment type="cofactor">
    <cofactor evidence="1">
        <name>Fe(2+)</name>
        <dbReference type="ChEBI" id="CHEBI:29033"/>
    </cofactor>
</comment>
<dbReference type="Pfam" id="PF03055">
    <property type="entry name" value="RPE65"/>
    <property type="match status" value="1"/>
</dbReference>
<dbReference type="PANTHER" id="PTHR10543:SF89">
    <property type="entry name" value="CAROTENOID 9,10(9',10')-CLEAVAGE DIOXYGENASE 1"/>
    <property type="match status" value="1"/>
</dbReference>